<dbReference type="InterPro" id="IPR018247">
    <property type="entry name" value="EF_Hand_1_Ca_BS"/>
</dbReference>
<evidence type="ECO:0000313" key="2">
    <source>
        <dbReference type="EMBL" id="TKB47545.1"/>
    </source>
</evidence>
<organism evidence="2 3">
    <name type="scientific">Thalassotalea mangrovi</name>
    <dbReference type="NCBI Taxonomy" id="2572245"/>
    <lineage>
        <taxon>Bacteria</taxon>
        <taxon>Pseudomonadati</taxon>
        <taxon>Pseudomonadota</taxon>
        <taxon>Gammaproteobacteria</taxon>
        <taxon>Alteromonadales</taxon>
        <taxon>Colwelliaceae</taxon>
        <taxon>Thalassotalea</taxon>
    </lineage>
</organism>
<dbReference type="CDD" id="cd00051">
    <property type="entry name" value="EFh"/>
    <property type="match status" value="1"/>
</dbReference>
<dbReference type="GO" id="GO:0005509">
    <property type="term" value="F:calcium ion binding"/>
    <property type="evidence" value="ECO:0007669"/>
    <property type="project" value="InterPro"/>
</dbReference>
<gene>
    <name evidence="2" type="ORF">E8M12_01820</name>
</gene>
<sequence length="72" mass="8473">MQIKEWVDELFEIFDVNKDGLINRSEFVELIHCLLQDKGLRMCESIFKKFDANHDNGISKEELTEMIIDLAL</sequence>
<dbReference type="SMART" id="SM00054">
    <property type="entry name" value="EFh"/>
    <property type="match status" value="2"/>
</dbReference>
<feature type="domain" description="EF-hand" evidence="1">
    <location>
        <begin position="2"/>
        <end position="37"/>
    </location>
</feature>
<keyword evidence="3" id="KW-1185">Reference proteome</keyword>
<dbReference type="PROSITE" id="PS50222">
    <property type="entry name" value="EF_HAND_2"/>
    <property type="match status" value="2"/>
</dbReference>
<reference evidence="2 3" key="1">
    <citation type="submission" date="2019-04" db="EMBL/GenBank/DDBJ databases">
        <title>Thalassotalea guangxiensis sp. nov., isolated from sediment of the coastal wetland.</title>
        <authorList>
            <person name="Zheng S."/>
            <person name="Zhang D."/>
        </authorList>
    </citation>
    <scope>NUCLEOTIDE SEQUENCE [LARGE SCALE GENOMIC DNA]</scope>
    <source>
        <strain evidence="2 3">ZS-4</strain>
    </source>
</reference>
<dbReference type="Pfam" id="PF13499">
    <property type="entry name" value="EF-hand_7"/>
    <property type="match status" value="1"/>
</dbReference>
<dbReference type="Gene3D" id="1.10.238.10">
    <property type="entry name" value="EF-hand"/>
    <property type="match status" value="1"/>
</dbReference>
<dbReference type="EMBL" id="SWDB01000003">
    <property type="protein sequence ID" value="TKB47545.1"/>
    <property type="molecule type" value="Genomic_DNA"/>
</dbReference>
<dbReference type="AlphaFoldDB" id="A0A4U1BAV4"/>
<feature type="domain" description="EF-hand" evidence="1">
    <location>
        <begin position="38"/>
        <end position="72"/>
    </location>
</feature>
<evidence type="ECO:0000259" key="1">
    <source>
        <dbReference type="PROSITE" id="PS50222"/>
    </source>
</evidence>
<dbReference type="InterPro" id="IPR002048">
    <property type="entry name" value="EF_hand_dom"/>
</dbReference>
<dbReference type="InterPro" id="IPR011992">
    <property type="entry name" value="EF-hand-dom_pair"/>
</dbReference>
<dbReference type="RefSeq" id="WP_136734356.1">
    <property type="nucleotide sequence ID" value="NZ_SWDB01000003.1"/>
</dbReference>
<dbReference type="SUPFAM" id="SSF47473">
    <property type="entry name" value="EF-hand"/>
    <property type="match status" value="1"/>
</dbReference>
<dbReference type="OrthoDB" id="6706523at2"/>
<dbReference type="PROSITE" id="PS00018">
    <property type="entry name" value="EF_HAND_1"/>
    <property type="match status" value="1"/>
</dbReference>
<name>A0A4U1BAV4_9GAMM</name>
<protein>
    <submittedName>
        <fullName evidence="2">EF-hand domain-containing protein</fullName>
    </submittedName>
</protein>
<accession>A0A4U1BAV4</accession>
<comment type="caution">
    <text evidence="2">The sequence shown here is derived from an EMBL/GenBank/DDBJ whole genome shotgun (WGS) entry which is preliminary data.</text>
</comment>
<evidence type="ECO:0000313" key="3">
    <source>
        <dbReference type="Proteomes" id="UP000307999"/>
    </source>
</evidence>
<proteinExistence type="predicted"/>
<dbReference type="Proteomes" id="UP000307999">
    <property type="component" value="Unassembled WGS sequence"/>
</dbReference>